<dbReference type="Pfam" id="PF00126">
    <property type="entry name" value="HTH_1"/>
    <property type="match status" value="1"/>
</dbReference>
<dbReference type="InterPro" id="IPR036388">
    <property type="entry name" value="WH-like_DNA-bd_sf"/>
</dbReference>
<dbReference type="GO" id="GO:0000976">
    <property type="term" value="F:transcription cis-regulatory region binding"/>
    <property type="evidence" value="ECO:0007669"/>
    <property type="project" value="TreeGrafter"/>
</dbReference>
<dbReference type="PANTHER" id="PTHR30126:SF21">
    <property type="entry name" value="TRANSCRIPTIONAL REGULATOR-RELATED"/>
    <property type="match status" value="1"/>
</dbReference>
<evidence type="ECO:0000256" key="4">
    <source>
        <dbReference type="ARBA" id="ARBA00023163"/>
    </source>
</evidence>
<keyword evidence="4" id="KW-0804">Transcription</keyword>
<name>A0AAX3N4R8_9BACL</name>
<proteinExistence type="inferred from homology"/>
<dbReference type="GO" id="GO:0003700">
    <property type="term" value="F:DNA-binding transcription factor activity"/>
    <property type="evidence" value="ECO:0007669"/>
    <property type="project" value="InterPro"/>
</dbReference>
<evidence type="ECO:0000256" key="1">
    <source>
        <dbReference type="ARBA" id="ARBA00009437"/>
    </source>
</evidence>
<keyword evidence="2" id="KW-0805">Transcription regulation</keyword>
<dbReference type="PANTHER" id="PTHR30126">
    <property type="entry name" value="HTH-TYPE TRANSCRIPTIONAL REGULATOR"/>
    <property type="match status" value="1"/>
</dbReference>
<feature type="domain" description="HTH lysR-type" evidence="5">
    <location>
        <begin position="1"/>
        <end position="58"/>
    </location>
</feature>
<protein>
    <submittedName>
        <fullName evidence="6">LysR family transcriptional regulator</fullName>
    </submittedName>
</protein>
<evidence type="ECO:0000313" key="7">
    <source>
        <dbReference type="Proteomes" id="UP001220962"/>
    </source>
</evidence>
<dbReference type="InterPro" id="IPR005119">
    <property type="entry name" value="LysR_subst-bd"/>
</dbReference>
<evidence type="ECO:0000313" key="6">
    <source>
        <dbReference type="EMBL" id="WDH84820.1"/>
    </source>
</evidence>
<reference evidence="6" key="1">
    <citation type="submission" date="2023-02" db="EMBL/GenBank/DDBJ databases">
        <title>Pathogen: clinical or host-associated sample.</title>
        <authorList>
            <person name="Hergert J."/>
            <person name="Casey R."/>
            <person name="Wagner J."/>
            <person name="Young E.L."/>
            <person name="Oakeson K.F."/>
        </authorList>
    </citation>
    <scope>NUCLEOTIDE SEQUENCE</scope>
    <source>
        <strain evidence="6">2022CK-00830</strain>
    </source>
</reference>
<dbReference type="InterPro" id="IPR036390">
    <property type="entry name" value="WH_DNA-bd_sf"/>
</dbReference>
<dbReference type="Pfam" id="PF03466">
    <property type="entry name" value="LysR_substrate"/>
    <property type="match status" value="1"/>
</dbReference>
<organism evidence="6 7">
    <name type="scientific">Paenibacillus urinalis</name>
    <dbReference type="NCBI Taxonomy" id="521520"/>
    <lineage>
        <taxon>Bacteria</taxon>
        <taxon>Bacillati</taxon>
        <taxon>Bacillota</taxon>
        <taxon>Bacilli</taxon>
        <taxon>Bacillales</taxon>
        <taxon>Paenibacillaceae</taxon>
        <taxon>Paenibacillus</taxon>
    </lineage>
</organism>
<evidence type="ECO:0000259" key="5">
    <source>
        <dbReference type="PROSITE" id="PS50931"/>
    </source>
</evidence>
<dbReference type="PROSITE" id="PS50931">
    <property type="entry name" value="HTH_LYSR"/>
    <property type="match status" value="1"/>
</dbReference>
<sequence>MDISQIEALLAVCKIRNFTKAAEFLHISQSAVTARIKALEATLGKTLLDRDKRNVRLTQAGIAFVPYAERMLRIYEESKVTLQEEVDHHLIVSGPGSVWHYTYLQNMLDFRKKHPCIAVKFLSYIDSSYMIRDLVLDGIVQLAIRYDPPEHPKFTKKFLFEEEIILVSSKPRDSFITRADFYEQDYYHIEWGRPFPEWFRGIVGDAYIPPLQTDHSAIMLTMLLQGAGFGYLPRTIADPYIQTGQLYELLSEFTAPPSKLYVVYLTDNQDDPRIELGLEMLGIQ</sequence>
<dbReference type="Gene3D" id="3.40.190.290">
    <property type="match status" value="1"/>
</dbReference>
<evidence type="ECO:0000256" key="2">
    <source>
        <dbReference type="ARBA" id="ARBA00023015"/>
    </source>
</evidence>
<dbReference type="Gene3D" id="1.10.10.10">
    <property type="entry name" value="Winged helix-like DNA-binding domain superfamily/Winged helix DNA-binding domain"/>
    <property type="match status" value="1"/>
</dbReference>
<keyword evidence="3" id="KW-0238">DNA-binding</keyword>
<dbReference type="InterPro" id="IPR000847">
    <property type="entry name" value="LysR_HTH_N"/>
</dbReference>
<accession>A0AAX3N4R8</accession>
<evidence type="ECO:0000256" key="3">
    <source>
        <dbReference type="ARBA" id="ARBA00023125"/>
    </source>
</evidence>
<dbReference type="SUPFAM" id="SSF46785">
    <property type="entry name" value="Winged helix' DNA-binding domain"/>
    <property type="match status" value="1"/>
</dbReference>
<comment type="similarity">
    <text evidence="1">Belongs to the LysR transcriptional regulatory family.</text>
</comment>
<dbReference type="RefSeq" id="WP_047914230.1">
    <property type="nucleotide sequence ID" value="NZ_CP118101.1"/>
</dbReference>
<dbReference type="SUPFAM" id="SSF53850">
    <property type="entry name" value="Periplasmic binding protein-like II"/>
    <property type="match status" value="1"/>
</dbReference>
<dbReference type="FunFam" id="1.10.10.10:FF:000001">
    <property type="entry name" value="LysR family transcriptional regulator"/>
    <property type="match status" value="1"/>
</dbReference>
<dbReference type="PRINTS" id="PR00039">
    <property type="entry name" value="HTHLYSR"/>
</dbReference>
<gene>
    <name evidence="6" type="ORF">PUW23_11640</name>
</gene>
<dbReference type="Proteomes" id="UP001220962">
    <property type="component" value="Chromosome"/>
</dbReference>
<dbReference type="EMBL" id="CP118101">
    <property type="protein sequence ID" value="WDH84820.1"/>
    <property type="molecule type" value="Genomic_DNA"/>
</dbReference>
<dbReference type="AlphaFoldDB" id="A0AAX3N4R8"/>